<feature type="binding site" evidence="5">
    <location>
        <position position="156"/>
    </location>
    <ligand>
        <name>isopentenyl diphosphate</name>
        <dbReference type="ChEBI" id="CHEBI:128769"/>
    </ligand>
</feature>
<dbReference type="Pfam" id="PF02401">
    <property type="entry name" value="LYTB"/>
    <property type="match status" value="1"/>
</dbReference>
<keyword evidence="4 5" id="KW-0411">Iron-sulfur</keyword>
<evidence type="ECO:0000313" key="6">
    <source>
        <dbReference type="EMBL" id="MFB9716711.1"/>
    </source>
</evidence>
<keyword evidence="5 6" id="KW-0560">Oxidoreductase</keyword>
<name>A0ABV5UWX7_9MICC</name>
<evidence type="ECO:0000313" key="7">
    <source>
        <dbReference type="Proteomes" id="UP001589536"/>
    </source>
</evidence>
<protein>
    <recommendedName>
        <fullName evidence="5">4-hydroxy-3-methylbut-2-enyl diphosphate reductase</fullName>
        <shortName evidence="5">HMBPP reductase</shortName>
        <ecNumber evidence="5">1.17.7.4</ecNumber>
    </recommendedName>
</protein>
<dbReference type="EMBL" id="JBHMBH010000062">
    <property type="protein sequence ID" value="MFB9716711.1"/>
    <property type="molecule type" value="Genomic_DNA"/>
</dbReference>
<feature type="binding site" evidence="5">
    <location>
        <position position="44"/>
    </location>
    <ligand>
        <name>[4Fe-4S] cluster</name>
        <dbReference type="ChEBI" id="CHEBI:49883"/>
    </ligand>
</feature>
<feature type="binding site" evidence="5">
    <location>
        <position position="106"/>
    </location>
    <ligand>
        <name>(2E)-4-hydroxy-3-methylbut-2-enyl diphosphate</name>
        <dbReference type="ChEBI" id="CHEBI:128753"/>
    </ligand>
</feature>
<proteinExistence type="inferred from homology"/>
<feature type="binding site" evidence="5">
    <location>
        <position position="256"/>
    </location>
    <ligand>
        <name>isopentenyl diphosphate</name>
        <dbReference type="ChEBI" id="CHEBI:128769"/>
    </ligand>
</feature>
<comment type="caution">
    <text evidence="6">The sequence shown here is derived from an EMBL/GenBank/DDBJ whole genome shotgun (WGS) entry which is preliminary data.</text>
</comment>
<feature type="binding site" evidence="5">
    <location>
        <position position="255"/>
    </location>
    <ligand>
        <name>dimethylallyl diphosphate</name>
        <dbReference type="ChEBI" id="CHEBI:57623"/>
    </ligand>
</feature>
<gene>
    <name evidence="5" type="primary">ispH</name>
    <name evidence="6" type="ORF">ACFFPI_21690</name>
</gene>
<feature type="binding site" evidence="5">
    <location>
        <position position="73"/>
    </location>
    <ligand>
        <name>isopentenyl diphosphate</name>
        <dbReference type="ChEBI" id="CHEBI:128769"/>
    </ligand>
</feature>
<feature type="binding site" evidence="5">
    <location>
        <position position="256"/>
    </location>
    <ligand>
        <name>dimethylallyl diphosphate</name>
        <dbReference type="ChEBI" id="CHEBI:57623"/>
    </ligand>
</feature>
<comment type="pathway">
    <text evidence="5">Isoprenoid biosynthesis; isopentenyl diphosphate biosynthesis via DXP pathway; isopentenyl diphosphate from 1-deoxy-D-xylulose 5-phosphate: step 6/6.</text>
</comment>
<comment type="catalytic activity">
    <reaction evidence="5">
        <text>dimethylallyl diphosphate + 2 oxidized [2Fe-2S]-[ferredoxin] + H2O = (2E)-4-hydroxy-3-methylbut-2-enyl diphosphate + 2 reduced [2Fe-2S]-[ferredoxin] + 2 H(+)</text>
        <dbReference type="Rhea" id="RHEA:24825"/>
        <dbReference type="Rhea" id="RHEA-COMP:10000"/>
        <dbReference type="Rhea" id="RHEA-COMP:10001"/>
        <dbReference type="ChEBI" id="CHEBI:15377"/>
        <dbReference type="ChEBI" id="CHEBI:15378"/>
        <dbReference type="ChEBI" id="CHEBI:33737"/>
        <dbReference type="ChEBI" id="CHEBI:33738"/>
        <dbReference type="ChEBI" id="CHEBI:57623"/>
        <dbReference type="ChEBI" id="CHEBI:128753"/>
        <dbReference type="EC" id="1.17.7.4"/>
    </reaction>
</comment>
<dbReference type="CDD" id="cd13944">
    <property type="entry name" value="lytB_ispH"/>
    <property type="match status" value="1"/>
</dbReference>
<evidence type="ECO:0000256" key="3">
    <source>
        <dbReference type="ARBA" id="ARBA00023004"/>
    </source>
</evidence>
<comment type="pathway">
    <text evidence="5">Isoprenoid biosynthesis; dimethylallyl diphosphate biosynthesis; dimethylallyl diphosphate from (2E)-4-hydroxy-3-methylbutenyl diphosphate: step 1/1.</text>
</comment>
<sequence length="361" mass="39009">MSSSAVSIPMPSVPRRRRTPEEVLAAAPVTGAKRVLLAAPRGYCAGVDRAVIAVEKALEHYGPPVYVRKQIVHNVHVVTSLEEKGAIFVDETDEVPEGALVIFSAHGVSPAVVQSAEDRGLRTIDATCPLVTKVHREAVRFAKDDYDILLIGHDGHEEVEGTAGEAPDHIQIINGPHEVDKVTVRDPEKTIWLSQTTLSVDETMETVRMLKERFPTLQDPPSDDICYATTNRQVAIKKIAPQADLVIVVGSANSSNSVRLVEVALEYGAKASHRVDFANEVDESWFEGVATVGVTSGASVPEVLVQDVLRLLADYGYGAVEEIVTAEEDLLFSLPKELRATLKEAGDVTRALGGRGNRPTS</sequence>
<reference evidence="6 7" key="1">
    <citation type="submission" date="2024-09" db="EMBL/GenBank/DDBJ databases">
        <authorList>
            <person name="Sun Q."/>
            <person name="Mori K."/>
        </authorList>
    </citation>
    <scope>NUCLEOTIDE SEQUENCE [LARGE SCALE GENOMIC DNA]</scope>
    <source>
        <strain evidence="6 7">JCM 13519</strain>
    </source>
</reference>
<keyword evidence="7" id="KW-1185">Reference proteome</keyword>
<feature type="binding site" evidence="5">
    <location>
        <position position="299"/>
    </location>
    <ligand>
        <name>isopentenyl diphosphate</name>
        <dbReference type="ChEBI" id="CHEBI:128769"/>
    </ligand>
</feature>
<feature type="binding site" evidence="5">
    <location>
        <position position="255"/>
    </location>
    <ligand>
        <name>isopentenyl diphosphate</name>
        <dbReference type="ChEBI" id="CHEBI:128769"/>
    </ligand>
</feature>
<accession>A0ABV5UWX7</accession>
<feature type="binding site" evidence="5">
    <location>
        <position position="256"/>
    </location>
    <ligand>
        <name>(2E)-4-hydroxy-3-methylbut-2-enyl diphosphate</name>
        <dbReference type="ChEBI" id="CHEBI:128753"/>
    </ligand>
</feature>
<comment type="similarity">
    <text evidence="5">Belongs to the IspH family.</text>
</comment>
<dbReference type="Proteomes" id="UP001589536">
    <property type="component" value="Unassembled WGS sequence"/>
</dbReference>
<feature type="binding site" evidence="5">
    <location>
        <position position="254"/>
    </location>
    <ligand>
        <name>isopentenyl diphosphate</name>
        <dbReference type="ChEBI" id="CHEBI:128769"/>
    </ligand>
</feature>
<evidence type="ECO:0000256" key="2">
    <source>
        <dbReference type="ARBA" id="ARBA00022723"/>
    </source>
</evidence>
<feature type="binding site" evidence="5">
    <location>
        <position position="156"/>
    </location>
    <ligand>
        <name>dimethylallyl diphosphate</name>
        <dbReference type="ChEBI" id="CHEBI:57623"/>
    </ligand>
</feature>
<feature type="binding site" evidence="5">
    <location>
        <position position="73"/>
    </location>
    <ligand>
        <name>(2E)-4-hydroxy-3-methylbut-2-enyl diphosphate</name>
        <dbReference type="ChEBI" id="CHEBI:128753"/>
    </ligand>
</feature>
<feature type="binding site" evidence="5">
    <location>
        <position position="106"/>
    </location>
    <ligand>
        <name>isopentenyl diphosphate</name>
        <dbReference type="ChEBI" id="CHEBI:128769"/>
    </ligand>
</feature>
<feature type="binding site" evidence="5">
    <location>
        <position position="299"/>
    </location>
    <ligand>
        <name>dimethylallyl diphosphate</name>
        <dbReference type="ChEBI" id="CHEBI:57623"/>
    </ligand>
</feature>
<feature type="binding site" evidence="5">
    <location>
        <position position="106"/>
    </location>
    <ligand>
        <name>dimethylallyl diphosphate</name>
        <dbReference type="ChEBI" id="CHEBI:57623"/>
    </ligand>
</feature>
<comment type="catalytic activity">
    <reaction evidence="5">
        <text>isopentenyl diphosphate + 2 oxidized [2Fe-2S]-[ferredoxin] + H2O = (2E)-4-hydroxy-3-methylbut-2-enyl diphosphate + 2 reduced [2Fe-2S]-[ferredoxin] + 2 H(+)</text>
        <dbReference type="Rhea" id="RHEA:24488"/>
        <dbReference type="Rhea" id="RHEA-COMP:10000"/>
        <dbReference type="Rhea" id="RHEA-COMP:10001"/>
        <dbReference type="ChEBI" id="CHEBI:15377"/>
        <dbReference type="ChEBI" id="CHEBI:15378"/>
        <dbReference type="ChEBI" id="CHEBI:33737"/>
        <dbReference type="ChEBI" id="CHEBI:33738"/>
        <dbReference type="ChEBI" id="CHEBI:128753"/>
        <dbReference type="ChEBI" id="CHEBI:128769"/>
        <dbReference type="EC" id="1.17.7.4"/>
    </reaction>
</comment>
<evidence type="ECO:0000256" key="5">
    <source>
        <dbReference type="HAMAP-Rule" id="MF_00191"/>
    </source>
</evidence>
<dbReference type="Gene3D" id="3.40.50.11270">
    <property type="match status" value="1"/>
</dbReference>
<dbReference type="PANTHER" id="PTHR30426">
    <property type="entry name" value="4-HYDROXY-3-METHYLBUT-2-ENYL DIPHOSPHATE REDUCTASE"/>
    <property type="match status" value="1"/>
</dbReference>
<feature type="binding site" evidence="5">
    <location>
        <position position="255"/>
    </location>
    <ligand>
        <name>(2E)-4-hydroxy-3-methylbut-2-enyl diphosphate</name>
        <dbReference type="ChEBI" id="CHEBI:128753"/>
    </ligand>
</feature>
<feature type="binding site" evidence="5">
    <location>
        <position position="254"/>
    </location>
    <ligand>
        <name>(2E)-4-hydroxy-3-methylbut-2-enyl diphosphate</name>
        <dbReference type="ChEBI" id="CHEBI:128753"/>
    </ligand>
</feature>
<dbReference type="NCBIfam" id="NF002189">
    <property type="entry name" value="PRK01045.1-3"/>
    <property type="match status" value="1"/>
</dbReference>
<keyword evidence="3 5" id="KW-0408">Iron</keyword>
<keyword evidence="2 5" id="KW-0479">Metal-binding</keyword>
<evidence type="ECO:0000256" key="1">
    <source>
        <dbReference type="ARBA" id="ARBA00022485"/>
    </source>
</evidence>
<feature type="binding site" evidence="5">
    <location>
        <position position="156"/>
    </location>
    <ligand>
        <name>(2E)-4-hydroxy-3-methylbut-2-enyl diphosphate</name>
        <dbReference type="ChEBI" id="CHEBI:128753"/>
    </ligand>
</feature>
<organism evidence="6 7">
    <name type="scientific">Arthrobacter methylotrophus</name>
    <dbReference type="NCBI Taxonomy" id="121291"/>
    <lineage>
        <taxon>Bacteria</taxon>
        <taxon>Bacillati</taxon>
        <taxon>Actinomycetota</taxon>
        <taxon>Actinomycetes</taxon>
        <taxon>Micrococcales</taxon>
        <taxon>Micrococcaceae</taxon>
        <taxon>Arthrobacter</taxon>
    </lineage>
</organism>
<dbReference type="EC" id="1.17.7.4" evidence="5"/>
<evidence type="ECO:0000256" key="4">
    <source>
        <dbReference type="ARBA" id="ARBA00023014"/>
    </source>
</evidence>
<dbReference type="PANTHER" id="PTHR30426:SF0">
    <property type="entry name" value="4-HYDROXY-3-METHYLBUT-2-ENYL DIPHOSPHATE REDUCTASE"/>
    <property type="match status" value="1"/>
</dbReference>
<feature type="binding site" evidence="5">
    <location>
        <position position="226"/>
    </location>
    <ligand>
        <name>[4Fe-4S] cluster</name>
        <dbReference type="ChEBI" id="CHEBI:49883"/>
    </ligand>
</feature>
<keyword evidence="5" id="KW-0414">Isoprene biosynthesis</keyword>
<dbReference type="Gene3D" id="3.40.1010.20">
    <property type="entry name" value="4-hydroxy-3-methylbut-2-enyl diphosphate reductase, catalytic domain"/>
    <property type="match status" value="2"/>
</dbReference>
<dbReference type="InterPro" id="IPR003451">
    <property type="entry name" value="LytB/IspH"/>
</dbReference>
<feature type="active site" description="Proton donor" evidence="5">
    <location>
        <position position="158"/>
    </location>
</feature>
<dbReference type="NCBIfam" id="NF002190">
    <property type="entry name" value="PRK01045.1-4"/>
    <property type="match status" value="1"/>
</dbReference>
<dbReference type="RefSeq" id="WP_345037547.1">
    <property type="nucleotide sequence ID" value="NZ_BAABED010000001.1"/>
</dbReference>
<dbReference type="GO" id="GO:0051745">
    <property type="term" value="F:4-hydroxy-3-methylbut-2-enyl diphosphate reductase activity"/>
    <property type="evidence" value="ECO:0007669"/>
    <property type="project" value="UniProtKB-EC"/>
</dbReference>
<feature type="binding site" evidence="5">
    <location>
        <position position="254"/>
    </location>
    <ligand>
        <name>dimethylallyl diphosphate</name>
        <dbReference type="ChEBI" id="CHEBI:57623"/>
    </ligand>
</feature>
<dbReference type="HAMAP" id="MF_00191">
    <property type="entry name" value="IspH"/>
    <property type="match status" value="1"/>
</dbReference>
<dbReference type="NCBIfam" id="TIGR00216">
    <property type="entry name" value="ispH_lytB"/>
    <property type="match status" value="1"/>
</dbReference>
<comment type="cofactor">
    <cofactor evidence="5">
        <name>[4Fe-4S] cluster</name>
        <dbReference type="ChEBI" id="CHEBI:49883"/>
    </cofactor>
    <text evidence="5">Binds 1 [4Fe-4S] cluster per subunit.</text>
</comment>
<feature type="binding site" evidence="5">
    <location>
        <position position="196"/>
    </location>
    <ligand>
        <name>(2E)-4-hydroxy-3-methylbut-2-enyl diphosphate</name>
        <dbReference type="ChEBI" id="CHEBI:128753"/>
    </ligand>
</feature>
<feature type="binding site" evidence="5">
    <location>
        <position position="128"/>
    </location>
    <ligand>
        <name>[4Fe-4S] cluster</name>
        <dbReference type="ChEBI" id="CHEBI:49883"/>
    </ligand>
</feature>
<feature type="binding site" evidence="5">
    <location>
        <position position="299"/>
    </location>
    <ligand>
        <name>(2E)-4-hydroxy-3-methylbut-2-enyl diphosphate</name>
        <dbReference type="ChEBI" id="CHEBI:128753"/>
    </ligand>
</feature>
<comment type="function">
    <text evidence="5">Catalyzes the conversion of 1-hydroxy-2-methyl-2-(E)-butenyl 4-diphosphate (HMBPP) into a mixture of isopentenyl diphosphate (IPP) and dimethylallyl diphosphate (DMAPP). Acts in the terminal step of the DOXP/MEP pathway for isoprenoid precursor biosynthesis.</text>
</comment>
<keyword evidence="1 5" id="KW-0004">4Fe-4S</keyword>
<feature type="binding site" evidence="5">
    <location>
        <position position="73"/>
    </location>
    <ligand>
        <name>dimethylallyl diphosphate</name>
        <dbReference type="ChEBI" id="CHEBI:57623"/>
    </ligand>
</feature>